<dbReference type="Gene3D" id="3.40.50.300">
    <property type="entry name" value="P-loop containing nucleotide triphosphate hydrolases"/>
    <property type="match status" value="1"/>
</dbReference>
<dbReference type="InterPro" id="IPR027417">
    <property type="entry name" value="P-loop_NTPase"/>
</dbReference>
<sequence>MTIANKPTVFQGVLEMHPKGFGFLRDPARHYAARPTDPYVGQPLIQKFGLKQGLLVAGPIEPPRRGATGPRLAAIDHIEGAEAKLFRRRNWDELTPVDPTQWLQLETGAEPLTTRVMDLFTPIGKGQRGLIVAPPRSGKTVLLSHIADSISSLYPEMHLIVLLVDERPEEVTEFRRTVKGEVVASSNDQDAIVHVRTAELVMERAKRLTEQGRDVFVLLDSLTRLARAYNKQTGSGGRTMSGGVDSRAMDIPKRLFGAARAFEEGGTLTILGTALIETNSRMDDVIFQEFKGTGNMELVLDRKLADKRIYPSIDLSQSGTRKEERILPPDMLERINLLRRSLLQMRRPDEAMEALVKQLGKTTSNDEFLNTVGKFVGK</sequence>
<keyword evidence="3 9" id="KW-0378">Hydrolase</keyword>
<gene>
    <name evidence="9" type="primary">rho</name>
    <name evidence="12" type="ORF">FRUB_04961</name>
</gene>
<dbReference type="GO" id="GO:0005524">
    <property type="term" value="F:ATP binding"/>
    <property type="evidence" value="ECO:0007669"/>
    <property type="project" value="UniProtKB-UniRule"/>
</dbReference>
<evidence type="ECO:0000256" key="2">
    <source>
        <dbReference type="ARBA" id="ARBA00022741"/>
    </source>
</evidence>
<dbReference type="InterPro" id="IPR012340">
    <property type="entry name" value="NA-bd_OB-fold"/>
</dbReference>
<evidence type="ECO:0000256" key="6">
    <source>
        <dbReference type="ARBA" id="ARBA00022884"/>
    </source>
</evidence>
<dbReference type="EC" id="3.6.4.-" evidence="9"/>
<keyword evidence="6 9" id="KW-0694">RNA-binding</keyword>
<keyword evidence="5 9" id="KW-0067">ATP-binding</keyword>
<keyword evidence="2 9" id="KW-0547">Nucleotide-binding</keyword>
<feature type="binding site" evidence="9">
    <location>
        <begin position="124"/>
        <end position="129"/>
    </location>
    <ligand>
        <name>ATP</name>
        <dbReference type="ChEBI" id="CHEBI:30616"/>
    </ligand>
</feature>
<keyword evidence="4 9" id="KW-0347">Helicase</keyword>
<dbReference type="PANTHER" id="PTHR46425:SF1">
    <property type="entry name" value="TRANSCRIPTION TERMINATION FACTOR RHO"/>
    <property type="match status" value="1"/>
</dbReference>
<dbReference type="Pfam" id="PF07497">
    <property type="entry name" value="Rho_RNA_bind"/>
    <property type="match status" value="1"/>
</dbReference>
<dbReference type="PANTHER" id="PTHR46425">
    <property type="entry name" value="TRANSCRIPTION TERMINATION FACTOR RHO"/>
    <property type="match status" value="1"/>
</dbReference>
<accession>A0A225DV73</accession>
<dbReference type="AlphaFoldDB" id="A0A225DV73"/>
<dbReference type="GO" id="GO:0016787">
    <property type="term" value="F:hydrolase activity"/>
    <property type="evidence" value="ECO:0007669"/>
    <property type="project" value="UniProtKB-KW"/>
</dbReference>
<dbReference type="Proteomes" id="UP000214646">
    <property type="component" value="Unassembled WGS sequence"/>
</dbReference>
<dbReference type="GO" id="GO:0006353">
    <property type="term" value="P:DNA-templated transcription termination"/>
    <property type="evidence" value="ECO:0007669"/>
    <property type="project" value="UniProtKB-UniRule"/>
</dbReference>
<evidence type="ECO:0000259" key="11">
    <source>
        <dbReference type="PROSITE" id="PS51856"/>
    </source>
</evidence>
<feature type="domain" description="Rho RNA-BD" evidence="11">
    <location>
        <begin position="7"/>
        <end position="82"/>
    </location>
</feature>
<evidence type="ECO:0000256" key="3">
    <source>
        <dbReference type="ARBA" id="ARBA00022801"/>
    </source>
</evidence>
<dbReference type="CDD" id="cd01128">
    <property type="entry name" value="rho_factor_C"/>
    <property type="match status" value="1"/>
</dbReference>
<comment type="caution">
    <text evidence="12">The sequence shown here is derived from an EMBL/GenBank/DDBJ whole genome shotgun (WGS) entry which is preliminary data.</text>
</comment>
<dbReference type="Pfam" id="PF00006">
    <property type="entry name" value="ATP-synt_ab"/>
    <property type="match status" value="1"/>
</dbReference>
<keyword evidence="7 9" id="KW-0805">Transcription regulation</keyword>
<dbReference type="PROSITE" id="PS51856">
    <property type="entry name" value="RHO_RNA_BD"/>
    <property type="match status" value="1"/>
</dbReference>
<dbReference type="InterPro" id="IPR003593">
    <property type="entry name" value="AAA+_ATPase"/>
</dbReference>
<dbReference type="SMART" id="SM00382">
    <property type="entry name" value="AAA"/>
    <property type="match status" value="1"/>
</dbReference>
<dbReference type="EMBL" id="NIDE01000007">
    <property type="protein sequence ID" value="OWK41069.1"/>
    <property type="molecule type" value="Genomic_DNA"/>
</dbReference>
<keyword evidence="1 9" id="KW-0806">Transcription termination</keyword>
<name>A0A225DV73_9BACT</name>
<feature type="binding site" evidence="9">
    <location>
        <position position="167"/>
    </location>
    <ligand>
        <name>ATP</name>
        <dbReference type="ChEBI" id="CHEBI:30616"/>
    </ligand>
</feature>
<dbReference type="NCBIfam" id="NF006886">
    <property type="entry name" value="PRK09376.1"/>
    <property type="match status" value="1"/>
</dbReference>
<dbReference type="SUPFAM" id="SSF50249">
    <property type="entry name" value="Nucleic acid-binding proteins"/>
    <property type="match status" value="1"/>
</dbReference>
<dbReference type="Gene3D" id="2.40.50.140">
    <property type="entry name" value="Nucleic acid-binding proteins"/>
    <property type="match status" value="1"/>
</dbReference>
<keyword evidence="8 9" id="KW-0804">Transcription</keyword>
<dbReference type="InterPro" id="IPR000194">
    <property type="entry name" value="ATPase_F1/V1/A1_a/bsu_nucl-bd"/>
</dbReference>
<keyword evidence="13" id="KW-1185">Reference proteome</keyword>
<dbReference type="InterPro" id="IPR041703">
    <property type="entry name" value="Rho_factor_ATP-bd"/>
</dbReference>
<evidence type="ECO:0000256" key="10">
    <source>
        <dbReference type="PROSITE-ProRule" id="PRU01203"/>
    </source>
</evidence>
<evidence type="ECO:0000313" key="12">
    <source>
        <dbReference type="EMBL" id="OWK41069.1"/>
    </source>
</evidence>
<evidence type="ECO:0000313" key="13">
    <source>
        <dbReference type="Proteomes" id="UP000214646"/>
    </source>
</evidence>
<dbReference type="InterPro" id="IPR011113">
    <property type="entry name" value="Rho_RNA-bd"/>
</dbReference>
<proteinExistence type="inferred from homology"/>
<evidence type="ECO:0000256" key="7">
    <source>
        <dbReference type="ARBA" id="ARBA00023015"/>
    </source>
</evidence>
<evidence type="ECO:0000256" key="8">
    <source>
        <dbReference type="ARBA" id="ARBA00023163"/>
    </source>
</evidence>
<comment type="function">
    <text evidence="9">Facilitates transcription termination by a mechanism that involves Rho binding to the nascent RNA, activation of Rho's RNA-dependent ATPase activity, and release of the mRNA from the DNA template.</text>
</comment>
<evidence type="ECO:0000256" key="4">
    <source>
        <dbReference type="ARBA" id="ARBA00022806"/>
    </source>
</evidence>
<dbReference type="OrthoDB" id="9805197at2"/>
<evidence type="ECO:0000256" key="1">
    <source>
        <dbReference type="ARBA" id="ARBA00022472"/>
    </source>
</evidence>
<comment type="caution">
    <text evidence="9">Lacks conserved residue(s) required for the propagation of feature annotation.</text>
</comment>
<feature type="binding site" evidence="9">
    <location>
        <begin position="136"/>
        <end position="141"/>
    </location>
    <ligand>
        <name>ATP</name>
        <dbReference type="ChEBI" id="CHEBI:30616"/>
    </ligand>
</feature>
<evidence type="ECO:0000256" key="5">
    <source>
        <dbReference type="ARBA" id="ARBA00022840"/>
    </source>
</evidence>
<dbReference type="HAMAP" id="MF_01884">
    <property type="entry name" value="Rho"/>
    <property type="match status" value="1"/>
</dbReference>
<comment type="subunit">
    <text evidence="9">Homohexamer. The homohexamer assembles into an open ring structure.</text>
</comment>
<comment type="similarity">
    <text evidence="9 10">Belongs to the Rho family.</text>
</comment>
<evidence type="ECO:0000256" key="9">
    <source>
        <dbReference type="HAMAP-Rule" id="MF_01884"/>
    </source>
</evidence>
<dbReference type="RefSeq" id="WP_088256022.1">
    <property type="nucleotide sequence ID" value="NZ_NIDE01000007.1"/>
</dbReference>
<dbReference type="GO" id="GO:0008186">
    <property type="term" value="F:ATP-dependent activity, acting on RNA"/>
    <property type="evidence" value="ECO:0007669"/>
    <property type="project" value="InterPro"/>
</dbReference>
<dbReference type="GO" id="GO:0004386">
    <property type="term" value="F:helicase activity"/>
    <property type="evidence" value="ECO:0007669"/>
    <property type="project" value="UniProtKB-UniRule"/>
</dbReference>
<dbReference type="SUPFAM" id="SSF52540">
    <property type="entry name" value="P-loop containing nucleoside triphosphate hydrolases"/>
    <property type="match status" value="1"/>
</dbReference>
<dbReference type="InterPro" id="IPR004665">
    <property type="entry name" value="Term_rho"/>
</dbReference>
<organism evidence="12 13">
    <name type="scientific">Fimbriiglobus ruber</name>
    <dbReference type="NCBI Taxonomy" id="1908690"/>
    <lineage>
        <taxon>Bacteria</taxon>
        <taxon>Pseudomonadati</taxon>
        <taxon>Planctomycetota</taxon>
        <taxon>Planctomycetia</taxon>
        <taxon>Gemmatales</taxon>
        <taxon>Gemmataceae</taxon>
        <taxon>Fimbriiglobus</taxon>
    </lineage>
</organism>
<reference evidence="13" key="1">
    <citation type="submission" date="2017-06" db="EMBL/GenBank/DDBJ databases">
        <title>Genome analysis of Fimbriiglobus ruber SP5, the first member of the order Planctomycetales with confirmed chitinolytic capability.</title>
        <authorList>
            <person name="Ravin N.V."/>
            <person name="Rakitin A.L."/>
            <person name="Ivanova A.A."/>
            <person name="Beletsky A.V."/>
            <person name="Kulichevskaya I.S."/>
            <person name="Mardanov A.V."/>
            <person name="Dedysh S.N."/>
        </authorList>
    </citation>
    <scope>NUCLEOTIDE SEQUENCE [LARGE SCALE GENOMIC DNA]</scope>
    <source>
        <strain evidence="13">SP5</strain>
    </source>
</reference>
<dbReference type="GO" id="GO:0003723">
    <property type="term" value="F:RNA binding"/>
    <property type="evidence" value="ECO:0007669"/>
    <property type="project" value="UniProtKB-UniRule"/>
</dbReference>
<protein>
    <recommendedName>
        <fullName evidence="9">Transcription termination factor Rho</fullName>
        <ecNumber evidence="9">3.6.4.-</ecNumber>
    </recommendedName>
    <alternativeName>
        <fullName evidence="9">ATP-dependent helicase Rho</fullName>
    </alternativeName>
</protein>